<dbReference type="SUPFAM" id="SSF51430">
    <property type="entry name" value="NAD(P)-linked oxidoreductase"/>
    <property type="match status" value="1"/>
</dbReference>
<reference evidence="3" key="1">
    <citation type="submission" date="2021-06" db="EMBL/GenBank/DDBJ databases">
        <authorList>
            <consortium name="DOE Joint Genome Institute"/>
            <person name="Mondo S.J."/>
            <person name="Amses K.R."/>
            <person name="Simmons D.R."/>
            <person name="Longcore J.E."/>
            <person name="Seto K."/>
            <person name="Alves G.H."/>
            <person name="Bonds A.E."/>
            <person name="Quandt C.A."/>
            <person name="Davis W.J."/>
            <person name="Chang Y."/>
            <person name="Letcher P.M."/>
            <person name="Powell M.J."/>
            <person name="Kuo A."/>
            <person name="Labutti K."/>
            <person name="Pangilinan J."/>
            <person name="Andreopoulos W."/>
            <person name="Tritt A."/>
            <person name="Riley R."/>
            <person name="Hundley H."/>
            <person name="Johnson J."/>
            <person name="Lipzen A."/>
            <person name="Barry K."/>
            <person name="Berbee M.L."/>
            <person name="Buchler N.E."/>
            <person name="Grigoriev I.V."/>
            <person name="Spatafora J.W."/>
            <person name="Stajich J.E."/>
            <person name="James T.Y."/>
        </authorList>
    </citation>
    <scope>NUCLEOTIDE SEQUENCE</scope>
    <source>
        <strain evidence="3">AG</strain>
    </source>
</reference>
<dbReference type="Pfam" id="PF00248">
    <property type="entry name" value="Aldo_ket_red"/>
    <property type="match status" value="1"/>
</dbReference>
<dbReference type="AlphaFoldDB" id="A0AAD5EG34"/>
<organism evidence="3 4">
    <name type="scientific">Umbelopsis ramanniana AG</name>
    <dbReference type="NCBI Taxonomy" id="1314678"/>
    <lineage>
        <taxon>Eukaryota</taxon>
        <taxon>Fungi</taxon>
        <taxon>Fungi incertae sedis</taxon>
        <taxon>Mucoromycota</taxon>
        <taxon>Mucoromycotina</taxon>
        <taxon>Umbelopsidomycetes</taxon>
        <taxon>Umbelopsidales</taxon>
        <taxon>Umbelopsidaceae</taxon>
        <taxon>Umbelopsis</taxon>
    </lineage>
</organism>
<dbReference type="PANTHER" id="PTHR43364:SF4">
    <property type="entry name" value="NAD(P)-LINKED OXIDOREDUCTASE SUPERFAMILY PROTEIN"/>
    <property type="match status" value="1"/>
</dbReference>
<gene>
    <name evidence="3" type="ORF">K450DRAFT_225030</name>
</gene>
<keyword evidence="1" id="KW-0560">Oxidoreductase</keyword>
<comment type="caution">
    <text evidence="3">The sequence shown here is derived from an EMBL/GenBank/DDBJ whole genome shotgun (WGS) entry which is preliminary data.</text>
</comment>
<dbReference type="GO" id="GO:0016491">
    <property type="term" value="F:oxidoreductase activity"/>
    <property type="evidence" value="ECO:0007669"/>
    <property type="project" value="UniProtKB-KW"/>
</dbReference>
<dbReference type="GO" id="GO:0005829">
    <property type="term" value="C:cytosol"/>
    <property type="evidence" value="ECO:0007669"/>
    <property type="project" value="UniProtKB-ARBA"/>
</dbReference>
<accession>A0AAD5EG34</accession>
<evidence type="ECO:0000259" key="2">
    <source>
        <dbReference type="Pfam" id="PF00248"/>
    </source>
</evidence>
<dbReference type="RefSeq" id="XP_051447838.1">
    <property type="nucleotide sequence ID" value="XM_051586310.1"/>
</dbReference>
<evidence type="ECO:0000313" key="4">
    <source>
        <dbReference type="Proteomes" id="UP001206595"/>
    </source>
</evidence>
<dbReference type="PANTHER" id="PTHR43364">
    <property type="entry name" value="NADH-SPECIFIC METHYLGLYOXAL REDUCTASE-RELATED"/>
    <property type="match status" value="1"/>
</dbReference>
<name>A0AAD5EG34_UMBRA</name>
<evidence type="ECO:0000256" key="1">
    <source>
        <dbReference type="ARBA" id="ARBA00023002"/>
    </source>
</evidence>
<reference evidence="3" key="2">
    <citation type="journal article" date="2022" name="Proc. Natl. Acad. Sci. U.S.A.">
        <title>Diploid-dominant life cycles characterize the early evolution of Fungi.</title>
        <authorList>
            <person name="Amses K.R."/>
            <person name="Simmons D.R."/>
            <person name="Longcore J.E."/>
            <person name="Mondo S.J."/>
            <person name="Seto K."/>
            <person name="Jeronimo G.H."/>
            <person name="Bonds A.E."/>
            <person name="Quandt C.A."/>
            <person name="Davis W.J."/>
            <person name="Chang Y."/>
            <person name="Federici B.A."/>
            <person name="Kuo A."/>
            <person name="LaButti K."/>
            <person name="Pangilinan J."/>
            <person name="Andreopoulos W."/>
            <person name="Tritt A."/>
            <person name="Riley R."/>
            <person name="Hundley H."/>
            <person name="Johnson J."/>
            <person name="Lipzen A."/>
            <person name="Barry K."/>
            <person name="Lang B.F."/>
            <person name="Cuomo C.A."/>
            <person name="Buchler N.E."/>
            <person name="Grigoriev I.V."/>
            <person name="Spatafora J.W."/>
            <person name="Stajich J.E."/>
            <person name="James T.Y."/>
        </authorList>
    </citation>
    <scope>NUCLEOTIDE SEQUENCE</scope>
    <source>
        <strain evidence="3">AG</strain>
    </source>
</reference>
<dbReference type="InterPro" id="IPR036812">
    <property type="entry name" value="NAD(P)_OxRdtase_dom_sf"/>
</dbReference>
<dbReference type="Gene3D" id="3.20.20.100">
    <property type="entry name" value="NADP-dependent oxidoreductase domain"/>
    <property type="match status" value="1"/>
</dbReference>
<dbReference type="InterPro" id="IPR023210">
    <property type="entry name" value="NADP_OxRdtase_dom"/>
</dbReference>
<sequence>MAAAALPKMQYTNLGNTGCRVSRICLGCMSFGDKRWAPYVVDEKESLPLIKKAYDAGINFFDTANVYSHGVSEEILGKAIKTYDLPRGKIVVATKVFFLCAEGNPGIPAFGKGQDWIEQEAGYVNGNGLSRKHIFDSVDASLRRLNLDYIDLLQIHRFDPKTPVEETMEALHDVVRMGKVRYIGASSMWAWQFAKMNAVAEKNGWTKFVTMQNHYNLLHREEEREMHPYCVDAKIKTLPWSPLAGGMLAGKNRDTERSKLRPDYNEQDSAITDRVVELAEKKGVPAAQLALAWVLSKDVVSSPIIGCRKESHLEDAIKALDIKITDEEAKDLEELYQPRTPVGHT</sequence>
<dbReference type="GeneID" id="75911658"/>
<dbReference type="Proteomes" id="UP001206595">
    <property type="component" value="Unassembled WGS sequence"/>
</dbReference>
<keyword evidence="4" id="KW-1185">Reference proteome</keyword>
<dbReference type="InterPro" id="IPR050523">
    <property type="entry name" value="AKR_Detox_Biosynth"/>
</dbReference>
<proteinExistence type="predicted"/>
<dbReference type="CDD" id="cd19079">
    <property type="entry name" value="AKR_EcYajO-like"/>
    <property type="match status" value="1"/>
</dbReference>
<protein>
    <recommendedName>
        <fullName evidence="2">NADP-dependent oxidoreductase domain-containing protein</fullName>
    </recommendedName>
</protein>
<dbReference type="EMBL" id="MU620898">
    <property type="protein sequence ID" value="KAI8582834.1"/>
    <property type="molecule type" value="Genomic_DNA"/>
</dbReference>
<evidence type="ECO:0000313" key="3">
    <source>
        <dbReference type="EMBL" id="KAI8582834.1"/>
    </source>
</evidence>
<feature type="domain" description="NADP-dependent oxidoreductase" evidence="2">
    <location>
        <begin position="23"/>
        <end position="336"/>
    </location>
</feature>
<dbReference type="FunFam" id="3.20.20.100:FF:000004">
    <property type="entry name" value="Oxidoreductase, aldo/keto reductase"/>
    <property type="match status" value="1"/>
</dbReference>